<organism evidence="3 5">
    <name type="scientific">Candidatus Hakubella thermalkaliphila</name>
    <dbReference type="NCBI Taxonomy" id="2754717"/>
    <lineage>
        <taxon>Bacteria</taxon>
        <taxon>Bacillati</taxon>
        <taxon>Actinomycetota</taxon>
        <taxon>Actinomycetota incertae sedis</taxon>
        <taxon>Candidatus Hakubellales</taxon>
        <taxon>Candidatus Hakubellaceae</taxon>
        <taxon>Candidatus Hakubella</taxon>
    </lineage>
</organism>
<protein>
    <recommendedName>
        <fullName evidence="1">CD-NTase associated protein 4-like DNA endonuclease domain-containing protein</fullName>
    </recommendedName>
</protein>
<dbReference type="GO" id="GO:0004518">
    <property type="term" value="F:nuclease activity"/>
    <property type="evidence" value="ECO:0007669"/>
    <property type="project" value="InterPro"/>
</dbReference>
<accession>A0A6V8P879</accession>
<dbReference type="Proteomes" id="UP000591948">
    <property type="component" value="Unassembled WGS sequence"/>
</dbReference>
<dbReference type="EMBL" id="BLRX01000027">
    <property type="protein sequence ID" value="GFP24950.1"/>
    <property type="molecule type" value="Genomic_DNA"/>
</dbReference>
<dbReference type="Proteomes" id="UP000543224">
    <property type="component" value="Unassembled WGS sequence"/>
</dbReference>
<evidence type="ECO:0000313" key="4">
    <source>
        <dbReference type="Proteomes" id="UP000543224"/>
    </source>
</evidence>
<dbReference type="InterPro" id="IPR025382">
    <property type="entry name" value="Cap4-like_endonuclease_dom"/>
</dbReference>
<evidence type="ECO:0000259" key="1">
    <source>
        <dbReference type="Pfam" id="PF14130"/>
    </source>
</evidence>
<comment type="caution">
    <text evidence="3">The sequence shown here is derived from an EMBL/GenBank/DDBJ whole genome shotgun (WGS) entry which is preliminary data.</text>
</comment>
<keyword evidence="5" id="KW-1185">Reference proteome</keyword>
<dbReference type="RefSeq" id="WP_176233721.1">
    <property type="nucleotide sequence ID" value="NZ_BLRY01000157.1"/>
</dbReference>
<evidence type="ECO:0000313" key="5">
    <source>
        <dbReference type="Proteomes" id="UP000591948"/>
    </source>
</evidence>
<name>A0A6V8P879_9ACTN</name>
<gene>
    <name evidence="2" type="ORF">HKBW3S25_00388</name>
    <name evidence="3" type="ORF">HKBW3S33_01676</name>
</gene>
<feature type="domain" description="CD-NTase associated protein 4-like DNA endonuclease" evidence="1">
    <location>
        <begin position="11"/>
        <end position="135"/>
    </location>
</feature>
<evidence type="ECO:0000313" key="2">
    <source>
        <dbReference type="EMBL" id="GFP24950.1"/>
    </source>
</evidence>
<dbReference type="EMBL" id="BLRY01000157">
    <property type="protein sequence ID" value="GFP28260.1"/>
    <property type="molecule type" value="Genomic_DNA"/>
</dbReference>
<dbReference type="Pfam" id="PF14130">
    <property type="entry name" value="Cap4_nuclease"/>
    <property type="match status" value="1"/>
</dbReference>
<sequence length="152" mass="18029">MTRKNPVSSIRRGFEYQDIWDLYLCADWLKNPRKFKWIWFETVPNEVQDRDFHLDDILLCDAEDSYLLYQIKYKQDPSAGKWSWDDFLKQEKSKKGGLLLSLIQKWFKSYFKPALEGRIRTASFVTNGLAKDEISDFLNASFVQILGKTSRK</sequence>
<evidence type="ECO:0000313" key="3">
    <source>
        <dbReference type="EMBL" id="GFP28260.1"/>
    </source>
</evidence>
<dbReference type="AlphaFoldDB" id="A0A6V8P879"/>
<reference evidence="4 5" key="1">
    <citation type="journal article" date="2020" name="Front. Microbiol.">
        <title>Single-cell genomics of novel Actinobacteria with the Wood-Ljungdahl pathway discovered in a serpentinizing system.</title>
        <authorList>
            <person name="Merino N."/>
            <person name="Kawai M."/>
            <person name="Boyd E.S."/>
            <person name="Colman D.R."/>
            <person name="McGlynn S.E."/>
            <person name="Nealson K.H."/>
            <person name="Kurokawa K."/>
            <person name="Hongoh Y."/>
        </authorList>
    </citation>
    <scope>NUCLEOTIDE SEQUENCE [LARGE SCALE GENOMIC DNA]</scope>
    <source>
        <strain evidence="2 4">S25</strain>
        <strain evidence="3 5">S33</strain>
    </source>
</reference>
<proteinExistence type="predicted"/>